<gene>
    <name evidence="2" type="ORF">QJ521_04855</name>
</gene>
<keyword evidence="1" id="KW-0472">Membrane</keyword>
<protein>
    <submittedName>
        <fullName evidence="2">Uncharacterized protein</fullName>
    </submittedName>
</protein>
<evidence type="ECO:0000313" key="3">
    <source>
        <dbReference type="Proteomes" id="UP001431532"/>
    </source>
</evidence>
<name>A0AAW6U7Y2_9MOLU</name>
<feature type="transmembrane region" description="Helical" evidence="1">
    <location>
        <begin position="154"/>
        <end position="174"/>
    </location>
</feature>
<reference evidence="2" key="1">
    <citation type="submission" date="2023-05" db="EMBL/GenBank/DDBJ databases">
        <title>Mariniplasma microaerophilum sp. nov., a novel anaerobic mollicute isolated from terrestrial mud volcano, Taman Peninsula, Russia.</title>
        <authorList>
            <person name="Khomyakova M.A."/>
            <person name="Merkel A.Y."/>
            <person name="Slobodkin A.I."/>
        </authorList>
    </citation>
    <scope>NUCLEOTIDE SEQUENCE</scope>
    <source>
        <strain evidence="2">M4Ah</strain>
    </source>
</reference>
<feature type="transmembrane region" description="Helical" evidence="1">
    <location>
        <begin position="66"/>
        <end position="84"/>
    </location>
</feature>
<dbReference type="Proteomes" id="UP001431532">
    <property type="component" value="Unassembled WGS sequence"/>
</dbReference>
<keyword evidence="1" id="KW-0812">Transmembrane</keyword>
<keyword evidence="3" id="KW-1185">Reference proteome</keyword>
<comment type="caution">
    <text evidence="2">The sequence shown here is derived from an EMBL/GenBank/DDBJ whole genome shotgun (WGS) entry which is preliminary data.</text>
</comment>
<feature type="transmembrane region" description="Helical" evidence="1">
    <location>
        <begin position="37"/>
        <end position="59"/>
    </location>
</feature>
<sequence>MKQFPIVIILVSCLMNGFAHLLYLIDVNILELERMQPLIAALIRFGDLTLIFGFIGIFLILTNRDLIKWLSLGFSVVGILRFFLIEFSLIGVFSLISFLILVVQISFLIMFVLKISEQNRTSIAHKGYLVIGLTILYCISILILMFMANQPQTLNESILSVFYIGFQLGLWMFFKQWYKERTIST</sequence>
<feature type="transmembrane region" description="Helical" evidence="1">
    <location>
        <begin position="90"/>
        <end position="115"/>
    </location>
</feature>
<accession>A0AAW6U7Y2</accession>
<feature type="transmembrane region" description="Helical" evidence="1">
    <location>
        <begin position="127"/>
        <end position="148"/>
    </location>
</feature>
<proteinExistence type="predicted"/>
<evidence type="ECO:0000256" key="1">
    <source>
        <dbReference type="SAM" id="Phobius"/>
    </source>
</evidence>
<feature type="transmembrane region" description="Helical" evidence="1">
    <location>
        <begin position="7"/>
        <end position="25"/>
    </location>
</feature>
<dbReference type="EMBL" id="JASCXW010000013">
    <property type="protein sequence ID" value="MDI6452885.1"/>
    <property type="molecule type" value="Genomic_DNA"/>
</dbReference>
<evidence type="ECO:0000313" key="2">
    <source>
        <dbReference type="EMBL" id="MDI6452885.1"/>
    </source>
</evidence>
<dbReference type="RefSeq" id="WP_282839310.1">
    <property type="nucleotide sequence ID" value="NZ_JASCXW010000013.1"/>
</dbReference>
<keyword evidence="1" id="KW-1133">Transmembrane helix</keyword>
<dbReference type="AlphaFoldDB" id="A0AAW6U7Y2"/>
<organism evidence="2 3">
    <name type="scientific">Peloplasma aerotolerans</name>
    <dbReference type="NCBI Taxonomy" id="3044389"/>
    <lineage>
        <taxon>Bacteria</taxon>
        <taxon>Bacillati</taxon>
        <taxon>Mycoplasmatota</taxon>
        <taxon>Mollicutes</taxon>
        <taxon>Acholeplasmatales</taxon>
        <taxon>Acholeplasmataceae</taxon>
        <taxon>Peloplasma</taxon>
    </lineage>
</organism>